<feature type="domain" description="Copper amine oxidase-like N-terminal" evidence="1">
    <location>
        <begin position="31"/>
        <end position="96"/>
    </location>
</feature>
<name>A0ABW3US70_9BACL</name>
<dbReference type="SUPFAM" id="SSF55383">
    <property type="entry name" value="Copper amine oxidase, domain N"/>
    <property type="match status" value="1"/>
</dbReference>
<dbReference type="Pfam" id="PF07833">
    <property type="entry name" value="Cu_amine_oxidN1"/>
    <property type="match status" value="1"/>
</dbReference>
<comment type="caution">
    <text evidence="2">The sequence shown here is derived from an EMBL/GenBank/DDBJ whole genome shotgun (WGS) entry which is preliminary data.</text>
</comment>
<accession>A0ABW3US70</accession>
<dbReference type="InterPro" id="IPR036582">
    <property type="entry name" value="Mao_N_sf"/>
</dbReference>
<evidence type="ECO:0000259" key="1">
    <source>
        <dbReference type="Pfam" id="PF07833"/>
    </source>
</evidence>
<gene>
    <name evidence="2" type="ORF">ACFQ4B_19750</name>
</gene>
<protein>
    <submittedName>
        <fullName evidence="2">Stalk domain-containing protein</fullName>
    </submittedName>
</protein>
<dbReference type="Proteomes" id="UP001597180">
    <property type="component" value="Unassembled WGS sequence"/>
</dbReference>
<reference evidence="3" key="1">
    <citation type="journal article" date="2019" name="Int. J. Syst. Evol. Microbiol.">
        <title>The Global Catalogue of Microorganisms (GCM) 10K type strain sequencing project: providing services to taxonomists for standard genome sequencing and annotation.</title>
        <authorList>
            <consortium name="The Broad Institute Genomics Platform"/>
            <consortium name="The Broad Institute Genome Sequencing Center for Infectious Disease"/>
            <person name="Wu L."/>
            <person name="Ma J."/>
        </authorList>
    </citation>
    <scope>NUCLEOTIDE SEQUENCE [LARGE SCALE GENOMIC DNA]</scope>
    <source>
        <strain evidence="3">CCUG 53270</strain>
    </source>
</reference>
<sequence>MGSLKKLIVVSLTSASLLVGLGTGVFAGSNLKEIQAYLNGDLKVRVNGNVAQLNDEQGLAIEPITYNGSTYLPVRGVANALKVAVDYDAANNEVILGEKVNGTPLNAEKFDEVRYSKEPGQTTYKGKNYQEVLYQHSDNEPLAPSLFVTPDKKYQKLYLKLAAIDKDITEIEIKDLDSNALLKKVDTVSVNDGLKEIEADIGGVKTVVISFHLKSGGGYMVPLIDSYYK</sequence>
<proteinExistence type="predicted"/>
<dbReference type="RefSeq" id="WP_377741196.1">
    <property type="nucleotide sequence ID" value="NZ_BAABJG010000008.1"/>
</dbReference>
<dbReference type="EMBL" id="JBHTLU010000024">
    <property type="protein sequence ID" value="MFD1222360.1"/>
    <property type="molecule type" value="Genomic_DNA"/>
</dbReference>
<evidence type="ECO:0000313" key="2">
    <source>
        <dbReference type="EMBL" id="MFD1222360.1"/>
    </source>
</evidence>
<organism evidence="2 3">
    <name type="scientific">Paenibacillus vulneris</name>
    <dbReference type="NCBI Taxonomy" id="1133364"/>
    <lineage>
        <taxon>Bacteria</taxon>
        <taxon>Bacillati</taxon>
        <taxon>Bacillota</taxon>
        <taxon>Bacilli</taxon>
        <taxon>Bacillales</taxon>
        <taxon>Paenibacillaceae</taxon>
        <taxon>Paenibacillus</taxon>
    </lineage>
</organism>
<evidence type="ECO:0000313" key="3">
    <source>
        <dbReference type="Proteomes" id="UP001597180"/>
    </source>
</evidence>
<keyword evidence="3" id="KW-1185">Reference proteome</keyword>
<dbReference type="InterPro" id="IPR012854">
    <property type="entry name" value="Cu_amine_oxidase-like_N"/>
</dbReference>